<keyword evidence="2" id="KW-1185">Reference proteome</keyword>
<dbReference type="AlphaFoldDB" id="A0A8J2L6J4"/>
<sequence length="66" mass="7306">QLEQLFPSETNSKNFDIGGGTSYIDLIYAAANQQHHAPLLSEILVAVHKLALDQKSNNIILPTEFK</sequence>
<reference evidence="1" key="1">
    <citation type="submission" date="2021-06" db="EMBL/GenBank/DDBJ databases">
        <authorList>
            <person name="Hodson N. C."/>
            <person name="Mongue J. A."/>
            <person name="Jaron S. K."/>
        </authorList>
    </citation>
    <scope>NUCLEOTIDE SEQUENCE</scope>
</reference>
<accession>A0A8J2L6J4</accession>
<gene>
    <name evidence="1" type="ORF">AFUS01_LOCUS39377</name>
</gene>
<proteinExistence type="predicted"/>
<organism evidence="1 2">
    <name type="scientific">Allacma fusca</name>
    <dbReference type="NCBI Taxonomy" id="39272"/>
    <lineage>
        <taxon>Eukaryota</taxon>
        <taxon>Metazoa</taxon>
        <taxon>Ecdysozoa</taxon>
        <taxon>Arthropoda</taxon>
        <taxon>Hexapoda</taxon>
        <taxon>Collembola</taxon>
        <taxon>Symphypleona</taxon>
        <taxon>Sminthuridae</taxon>
        <taxon>Allacma</taxon>
    </lineage>
</organism>
<protein>
    <submittedName>
        <fullName evidence="1">Uncharacterized protein</fullName>
    </submittedName>
</protein>
<dbReference type="EMBL" id="CAJVCH010551827">
    <property type="protein sequence ID" value="CAG7829518.1"/>
    <property type="molecule type" value="Genomic_DNA"/>
</dbReference>
<comment type="caution">
    <text evidence="1">The sequence shown here is derived from an EMBL/GenBank/DDBJ whole genome shotgun (WGS) entry which is preliminary data.</text>
</comment>
<evidence type="ECO:0000313" key="1">
    <source>
        <dbReference type="EMBL" id="CAG7829518.1"/>
    </source>
</evidence>
<dbReference type="Proteomes" id="UP000708208">
    <property type="component" value="Unassembled WGS sequence"/>
</dbReference>
<feature type="non-terminal residue" evidence="1">
    <location>
        <position position="1"/>
    </location>
</feature>
<evidence type="ECO:0000313" key="2">
    <source>
        <dbReference type="Proteomes" id="UP000708208"/>
    </source>
</evidence>
<name>A0A8J2L6J4_9HEXA</name>